<dbReference type="Proteomes" id="UP000254869">
    <property type="component" value="Unassembled WGS sequence"/>
</dbReference>
<protein>
    <submittedName>
        <fullName evidence="2">Uncharacterized protein</fullName>
    </submittedName>
</protein>
<reference evidence="2 3" key="1">
    <citation type="submission" date="2018-07" db="EMBL/GenBank/DDBJ databases">
        <title>Genomic Encyclopedia of Type Strains, Phase IV (KMG-IV): sequencing the most valuable type-strain genomes for metagenomic binning, comparative biology and taxonomic classification.</title>
        <authorList>
            <person name="Goeker M."/>
        </authorList>
    </citation>
    <scope>NUCLEOTIDE SEQUENCE [LARGE SCALE GENOMIC DNA]</scope>
    <source>
        <strain evidence="2 3">DSM 44290</strain>
    </source>
</reference>
<dbReference type="AlphaFoldDB" id="A0A370IH72"/>
<keyword evidence="3" id="KW-1185">Reference proteome</keyword>
<comment type="caution">
    <text evidence="2">The sequence shown here is derived from an EMBL/GenBank/DDBJ whole genome shotgun (WGS) entry which is preliminary data.</text>
</comment>
<dbReference type="STRING" id="1210086.GCA_001613105_03165"/>
<organism evidence="2 3">
    <name type="scientific">Nocardia pseudobrasiliensis</name>
    <dbReference type="NCBI Taxonomy" id="45979"/>
    <lineage>
        <taxon>Bacteria</taxon>
        <taxon>Bacillati</taxon>
        <taxon>Actinomycetota</taxon>
        <taxon>Actinomycetes</taxon>
        <taxon>Mycobacteriales</taxon>
        <taxon>Nocardiaceae</taxon>
        <taxon>Nocardia</taxon>
    </lineage>
</organism>
<sequence length="236" mass="26049">MVTHETSGSEKRRIASPTTGLMHTGSHCGLPRRLRPGFRYNNECYCGTAGVLTLEWSNAPDIHERHCAHDLARILVKDPNARSSTTPVFAGRITNTAPLPRTRNHAPAEVWAGRHHPRIAPLRPNPRGSTTLLHHAMARPPSDHIVVVVKCPASHNPPWARPIRRWPGRIIMAERLRQPSSACQSIPGVRAVRSRSKSIAGPVHSNKIPNSMFPVWNGREFSYAHVRPAMCSGGSS</sequence>
<gene>
    <name evidence="2" type="ORF">DFR76_1011042</name>
</gene>
<dbReference type="EMBL" id="QQBC01000001">
    <property type="protein sequence ID" value="RDI69501.1"/>
    <property type="molecule type" value="Genomic_DNA"/>
</dbReference>
<evidence type="ECO:0000256" key="1">
    <source>
        <dbReference type="SAM" id="MobiDB-lite"/>
    </source>
</evidence>
<proteinExistence type="predicted"/>
<evidence type="ECO:0000313" key="2">
    <source>
        <dbReference type="EMBL" id="RDI69501.1"/>
    </source>
</evidence>
<feature type="region of interest" description="Disordered" evidence="1">
    <location>
        <begin position="1"/>
        <end position="26"/>
    </location>
</feature>
<name>A0A370IH72_9NOCA</name>
<evidence type="ECO:0000313" key="3">
    <source>
        <dbReference type="Proteomes" id="UP000254869"/>
    </source>
</evidence>
<accession>A0A370IH72</accession>